<dbReference type="InterPro" id="IPR000871">
    <property type="entry name" value="Beta-lactam_class-A"/>
</dbReference>
<feature type="domain" description="Beta-lactamase class A catalytic" evidence="3">
    <location>
        <begin position="49"/>
        <end position="293"/>
    </location>
</feature>
<reference evidence="4 5" key="1">
    <citation type="submission" date="2016-10" db="EMBL/GenBank/DDBJ databases">
        <authorList>
            <person name="de Groot N.N."/>
        </authorList>
    </citation>
    <scope>NUCLEOTIDE SEQUENCE [LARGE SCALE GENOMIC DNA]</scope>
    <source>
        <strain evidence="4 5">DSM 22489</strain>
    </source>
</reference>
<accession>A0A1H5SZV6</accession>
<name>A0A1H5SZV6_9BACT</name>
<dbReference type="AlphaFoldDB" id="A0A1H5SZV6"/>
<dbReference type="SUPFAM" id="SSF56601">
    <property type="entry name" value="beta-lactamase/transpeptidase-like"/>
    <property type="match status" value="1"/>
</dbReference>
<evidence type="ECO:0000313" key="5">
    <source>
        <dbReference type="Proteomes" id="UP000236728"/>
    </source>
</evidence>
<dbReference type="GO" id="GO:0030655">
    <property type="term" value="P:beta-lactam antibiotic catabolic process"/>
    <property type="evidence" value="ECO:0007669"/>
    <property type="project" value="InterPro"/>
</dbReference>
<gene>
    <name evidence="4" type="ORF">SAMN05421819_0400</name>
</gene>
<evidence type="ECO:0000313" key="4">
    <source>
        <dbReference type="EMBL" id="SEF55448.1"/>
    </source>
</evidence>
<dbReference type="GO" id="GO:0046677">
    <property type="term" value="P:response to antibiotic"/>
    <property type="evidence" value="ECO:0007669"/>
    <property type="project" value="InterPro"/>
</dbReference>
<dbReference type="EMBL" id="FNVA01000001">
    <property type="protein sequence ID" value="SEF55448.1"/>
    <property type="molecule type" value="Genomic_DNA"/>
</dbReference>
<evidence type="ECO:0000256" key="1">
    <source>
        <dbReference type="ARBA" id="ARBA00001526"/>
    </source>
</evidence>
<keyword evidence="2" id="KW-0732">Signal</keyword>
<dbReference type="InterPro" id="IPR012338">
    <property type="entry name" value="Beta-lactam/transpept-like"/>
</dbReference>
<evidence type="ECO:0000259" key="3">
    <source>
        <dbReference type="Pfam" id="PF13354"/>
    </source>
</evidence>
<dbReference type="PANTHER" id="PTHR35333">
    <property type="entry name" value="BETA-LACTAMASE"/>
    <property type="match status" value="1"/>
</dbReference>
<protein>
    <submittedName>
        <fullName evidence="4">Beta-lactamase class A</fullName>
    </submittedName>
</protein>
<dbReference type="GO" id="GO:0008800">
    <property type="term" value="F:beta-lactamase activity"/>
    <property type="evidence" value="ECO:0007669"/>
    <property type="project" value="UniProtKB-EC"/>
</dbReference>
<dbReference type="Proteomes" id="UP000236728">
    <property type="component" value="Unassembled WGS sequence"/>
</dbReference>
<organism evidence="4 5">
    <name type="scientific">Bryocella elongata</name>
    <dbReference type="NCBI Taxonomy" id="863522"/>
    <lineage>
        <taxon>Bacteria</taxon>
        <taxon>Pseudomonadati</taxon>
        <taxon>Acidobacteriota</taxon>
        <taxon>Terriglobia</taxon>
        <taxon>Terriglobales</taxon>
        <taxon>Acidobacteriaceae</taxon>
        <taxon>Bryocella</taxon>
    </lineage>
</organism>
<dbReference type="InterPro" id="IPR045155">
    <property type="entry name" value="Beta-lactam_cat"/>
</dbReference>
<comment type="catalytic activity">
    <reaction evidence="1">
        <text>a beta-lactam + H2O = a substituted beta-amino acid</text>
        <dbReference type="Rhea" id="RHEA:20401"/>
        <dbReference type="ChEBI" id="CHEBI:15377"/>
        <dbReference type="ChEBI" id="CHEBI:35627"/>
        <dbReference type="ChEBI" id="CHEBI:140347"/>
        <dbReference type="EC" id="3.5.2.6"/>
    </reaction>
</comment>
<evidence type="ECO:0000256" key="2">
    <source>
        <dbReference type="SAM" id="SignalP"/>
    </source>
</evidence>
<feature type="signal peptide" evidence="2">
    <location>
        <begin position="1"/>
        <end position="25"/>
    </location>
</feature>
<dbReference type="RefSeq" id="WP_235011289.1">
    <property type="nucleotide sequence ID" value="NZ_FNVA01000001.1"/>
</dbReference>
<dbReference type="Gene3D" id="3.40.710.10">
    <property type="entry name" value="DD-peptidase/beta-lactamase superfamily"/>
    <property type="match status" value="1"/>
</dbReference>
<sequence>MTRFMKPASWLLQGAIACLFGVSFAAVGQTAGVQAEVEALAASHQGKVGVYLHQLNTDKTVALNADEPVQTASVIKLGLLYEAMVEVREGKARWDEKITVPANYTVGGSGFLQFFDTPMTLTLKDVLSLMVIVSDNSATDLAIDRIGVDAVNQRMGQLGLKNTWLYKRIGKPAVGTMPADQPKFGLGKTTPREMAILMETIGRCELHPMGAATAAGEEKFGPVDEQDRAVCKVALHMLSSQFYRDTVPRYLDTVDTSEHGSAIASKTGSLNAVRNDVAIVAGKTGPIVLSIFTHDNKDQSWTVDNTAEILIAKIAKAAVSSWSPAGIDDKYLVPGLDLEPGGAFAAK</sequence>
<dbReference type="PANTHER" id="PTHR35333:SF4">
    <property type="entry name" value="SLR0121 PROTEIN"/>
    <property type="match status" value="1"/>
</dbReference>
<feature type="chain" id="PRO_5009284517" evidence="2">
    <location>
        <begin position="26"/>
        <end position="347"/>
    </location>
</feature>
<dbReference type="Pfam" id="PF13354">
    <property type="entry name" value="Beta-lactamase2"/>
    <property type="match status" value="1"/>
</dbReference>
<proteinExistence type="predicted"/>
<dbReference type="PROSITE" id="PS51257">
    <property type="entry name" value="PROKAR_LIPOPROTEIN"/>
    <property type="match status" value="1"/>
</dbReference>
<keyword evidence="5" id="KW-1185">Reference proteome</keyword>